<evidence type="ECO:0000256" key="10">
    <source>
        <dbReference type="ARBA" id="ARBA00050825"/>
    </source>
</evidence>
<keyword evidence="7" id="KW-0443">Lipid metabolism</keyword>
<evidence type="ECO:0000256" key="17">
    <source>
        <dbReference type="ARBA" id="ARBA00083184"/>
    </source>
</evidence>
<comment type="subcellular location">
    <subcellularLocation>
        <location evidence="2">Mitochondrion</location>
    </subcellularLocation>
</comment>
<comment type="function">
    <text evidence="12">Heterotetrameric enzyme that catalyzes the condensation of farnesyl diphosphate (FPP), which acts as a primer, and isopentenyl diphosphate (IPP) to produce prenyl diphosphates of varying chain lengths and participates in the determination of the side chain of ubiquinone. Supplies nona and decaprenyl diphosphate, the precursors for the side chain of the isoprenoid quinones ubiquinone-9 (Q9)and ubiquinone-10 (Q10) respectively. The enzyme adds isopentenyl diphosphate molecules sequentially to farnesyl diphosphate with trans stereochemistry.</text>
</comment>
<evidence type="ECO:0000256" key="12">
    <source>
        <dbReference type="ARBA" id="ARBA00057934"/>
    </source>
</evidence>
<reference evidence="21 22" key="1">
    <citation type="journal article" date="2022" name="Nat. Ecol. Evol.">
        <title>A masculinizing supergene underlies an exaggerated male reproductive morph in a spider.</title>
        <authorList>
            <person name="Hendrickx F."/>
            <person name="De Corte Z."/>
            <person name="Sonet G."/>
            <person name="Van Belleghem S.M."/>
            <person name="Kostlbacher S."/>
            <person name="Vangestel C."/>
        </authorList>
    </citation>
    <scope>NUCLEOTIDE SEQUENCE [LARGE SCALE GENOMIC DNA]</scope>
    <source>
        <strain evidence="21">W744_W776</strain>
    </source>
</reference>
<keyword evidence="5" id="KW-0479">Metal-binding</keyword>
<accession>A0AAV6VBH4</accession>
<comment type="similarity">
    <text evidence="3 20">Belongs to the FPP/GGPP synthase family.</text>
</comment>
<dbReference type="PANTHER" id="PTHR12001">
    <property type="entry name" value="GERANYLGERANYL PYROPHOSPHATE SYNTHASE"/>
    <property type="match status" value="1"/>
</dbReference>
<evidence type="ECO:0000256" key="5">
    <source>
        <dbReference type="ARBA" id="ARBA00022723"/>
    </source>
</evidence>
<dbReference type="GO" id="GO:0097269">
    <property type="term" value="F:all-trans-decaprenyl-diphosphate synthase activity"/>
    <property type="evidence" value="ECO:0007669"/>
    <property type="project" value="UniProtKB-EC"/>
</dbReference>
<dbReference type="InterPro" id="IPR000092">
    <property type="entry name" value="Polyprenyl_synt"/>
</dbReference>
<evidence type="ECO:0000256" key="7">
    <source>
        <dbReference type="ARBA" id="ARBA00023098"/>
    </source>
</evidence>
<dbReference type="CDD" id="cd00685">
    <property type="entry name" value="Trans_IPPS_HT"/>
    <property type="match status" value="1"/>
</dbReference>
<proteinExistence type="inferred from homology"/>
<dbReference type="PROSITE" id="PS00723">
    <property type="entry name" value="POLYPRENYL_SYNTHASE_1"/>
    <property type="match status" value="1"/>
</dbReference>
<comment type="cofactor">
    <cofactor evidence="1">
        <name>Mg(2+)</name>
        <dbReference type="ChEBI" id="CHEBI:18420"/>
    </cofactor>
</comment>
<dbReference type="GO" id="GO:0042811">
    <property type="term" value="P:pheromone biosynthetic process"/>
    <property type="evidence" value="ECO:0007669"/>
    <property type="project" value="UniProtKB-ARBA"/>
</dbReference>
<evidence type="ECO:0000256" key="11">
    <source>
        <dbReference type="ARBA" id="ARBA00051100"/>
    </source>
</evidence>
<dbReference type="AlphaFoldDB" id="A0AAV6VBH4"/>
<evidence type="ECO:0000256" key="19">
    <source>
        <dbReference type="ARBA" id="ARBA00084036"/>
    </source>
</evidence>
<evidence type="ECO:0000256" key="13">
    <source>
        <dbReference type="ARBA" id="ARBA00064334"/>
    </source>
</evidence>
<evidence type="ECO:0000256" key="16">
    <source>
        <dbReference type="ARBA" id="ARBA00080324"/>
    </source>
</evidence>
<evidence type="ECO:0000256" key="8">
    <source>
        <dbReference type="ARBA" id="ARBA00023128"/>
    </source>
</evidence>
<dbReference type="SFLD" id="SFLDS00005">
    <property type="entry name" value="Isoprenoid_Synthase_Type_I"/>
    <property type="match status" value="1"/>
</dbReference>
<comment type="caution">
    <text evidence="21">The sequence shown here is derived from an EMBL/GenBank/DDBJ whole genome shotgun (WGS) entry which is preliminary data.</text>
</comment>
<evidence type="ECO:0000256" key="1">
    <source>
        <dbReference type="ARBA" id="ARBA00001946"/>
    </source>
</evidence>
<dbReference type="GO" id="GO:0006744">
    <property type="term" value="P:ubiquinone biosynthetic process"/>
    <property type="evidence" value="ECO:0007669"/>
    <property type="project" value="TreeGrafter"/>
</dbReference>
<dbReference type="SUPFAM" id="SSF48576">
    <property type="entry name" value="Terpenoid synthases"/>
    <property type="match status" value="1"/>
</dbReference>
<evidence type="ECO:0000256" key="2">
    <source>
        <dbReference type="ARBA" id="ARBA00004173"/>
    </source>
</evidence>
<dbReference type="PROSITE" id="PS00444">
    <property type="entry name" value="POLYPRENYL_SYNTHASE_2"/>
    <property type="match status" value="1"/>
</dbReference>
<dbReference type="EMBL" id="JAFNEN010000125">
    <property type="protein sequence ID" value="KAG8193295.1"/>
    <property type="molecule type" value="Genomic_DNA"/>
</dbReference>
<dbReference type="GO" id="GO:0032478">
    <property type="term" value="C:heterotetrameric polyprenyl diphosphate synthase complex"/>
    <property type="evidence" value="ECO:0007669"/>
    <property type="project" value="UniProtKB-ARBA"/>
</dbReference>
<evidence type="ECO:0000256" key="14">
    <source>
        <dbReference type="ARBA" id="ARBA00066510"/>
    </source>
</evidence>
<evidence type="ECO:0000313" key="21">
    <source>
        <dbReference type="EMBL" id="KAG8193295.1"/>
    </source>
</evidence>
<dbReference type="FunFam" id="1.10.600.10:FF:000011">
    <property type="entry name" value="Decaprenyl diphosphate synthase subunit 1"/>
    <property type="match status" value="1"/>
</dbReference>
<evidence type="ECO:0000313" key="22">
    <source>
        <dbReference type="Proteomes" id="UP000827092"/>
    </source>
</evidence>
<sequence length="418" mass="46991">MALPVFTRFSSKSGQVLGNKRPHLFISAPARYLHPSPTLSMKANLLFTHRWRLYRHIGRCARQSFSRLKQFSTSSSLQHTPAPQMPGALHQQHHDLDPFKLAEPDLVSLYADIRKELWTQSNHLEQISSYYFDGHGKAFRPVMVVLMARALNYHIFESNRLLETQHRMAIIAEMIHTASLVHDDVIDTSDTRRGKSSVNLLWGQKKAILAGDFILAQAARILAQLDNEDVVHLLAQVLVDLVQGEFMQMSAMEDESERFSHYLQKTFKKTASLTAYTCKAAAVLGGADSTLQEMAFQYGRNVGIAFQLIDDLLDFIASQNELGKPTAADLRLGLATAPVLFASQKYPELKPMILRRFCNLGDVEKAYEAVLNSDGLTHTKLLARKHANEALSHISILADSVEKRALMSVIEKVLERSK</sequence>
<comment type="subunit">
    <text evidence="13">Heterotetramer composed of 2 PDSS1/DPS1 and 2 PDSS2/DLP1 subunits.</text>
</comment>
<evidence type="ECO:0000256" key="15">
    <source>
        <dbReference type="ARBA" id="ARBA00073240"/>
    </source>
</evidence>
<protein>
    <recommendedName>
        <fullName evidence="15">All trans-polyprenyl-diphosphate synthase PDSS1</fullName>
        <ecNumber evidence="14">2.5.1.91</ecNumber>
    </recommendedName>
    <alternativeName>
        <fullName evidence="18">All-trans-decaprenyl-diphosphate synthase subunit 1</fullName>
    </alternativeName>
    <alternativeName>
        <fullName evidence="16">Decaprenyl-diphosphate synthase subunit 1</fullName>
    </alternativeName>
    <alternativeName>
        <fullName evidence="17">Solanesyl-diphosphate synthase subunit 1</fullName>
    </alternativeName>
    <alternativeName>
        <fullName evidence="19">Trans-prenyltransferase 1</fullName>
    </alternativeName>
</protein>
<evidence type="ECO:0000256" key="18">
    <source>
        <dbReference type="ARBA" id="ARBA00083689"/>
    </source>
</evidence>
<evidence type="ECO:0000256" key="4">
    <source>
        <dbReference type="ARBA" id="ARBA00022679"/>
    </source>
</evidence>
<dbReference type="InterPro" id="IPR008949">
    <property type="entry name" value="Isoprenoid_synthase_dom_sf"/>
</dbReference>
<dbReference type="GO" id="GO:0046872">
    <property type="term" value="F:metal ion binding"/>
    <property type="evidence" value="ECO:0007669"/>
    <property type="project" value="UniProtKB-KW"/>
</dbReference>
<dbReference type="InterPro" id="IPR033749">
    <property type="entry name" value="Polyprenyl_synt_CS"/>
</dbReference>
<dbReference type="Gene3D" id="1.10.600.10">
    <property type="entry name" value="Farnesyl Diphosphate Synthase"/>
    <property type="match status" value="1"/>
</dbReference>
<keyword evidence="8" id="KW-0496">Mitochondrion</keyword>
<dbReference type="GO" id="GO:0008299">
    <property type="term" value="P:isoprenoid biosynthetic process"/>
    <property type="evidence" value="ECO:0007669"/>
    <property type="project" value="UniProtKB-KW"/>
</dbReference>
<keyword evidence="6" id="KW-0460">Magnesium</keyword>
<dbReference type="Proteomes" id="UP000827092">
    <property type="component" value="Unassembled WGS sequence"/>
</dbReference>
<dbReference type="PANTHER" id="PTHR12001:SF69">
    <property type="entry name" value="ALL TRANS-POLYPRENYL-DIPHOSPHATE SYNTHASE PDSS1"/>
    <property type="match status" value="1"/>
</dbReference>
<comment type="catalytic activity">
    <reaction evidence="11">
        <text>7 isopentenyl diphosphate + (2E,6E)-farnesyl diphosphate = all-trans-decaprenyl diphosphate + 7 diphosphate</text>
        <dbReference type="Rhea" id="RHEA:27802"/>
        <dbReference type="ChEBI" id="CHEBI:33019"/>
        <dbReference type="ChEBI" id="CHEBI:60721"/>
        <dbReference type="ChEBI" id="CHEBI:128769"/>
        <dbReference type="ChEBI" id="CHEBI:175763"/>
        <dbReference type="EC" id="2.5.1.91"/>
    </reaction>
    <physiologicalReaction direction="left-to-right" evidence="11">
        <dbReference type="Rhea" id="RHEA:27803"/>
    </physiologicalReaction>
</comment>
<evidence type="ECO:0000256" key="20">
    <source>
        <dbReference type="RuleBase" id="RU004466"/>
    </source>
</evidence>
<keyword evidence="9" id="KW-0414">Isoprene biosynthesis</keyword>
<dbReference type="EC" id="2.5.1.91" evidence="14"/>
<keyword evidence="4 20" id="KW-0808">Transferase</keyword>
<organism evidence="21 22">
    <name type="scientific">Oedothorax gibbosus</name>
    <dbReference type="NCBI Taxonomy" id="931172"/>
    <lineage>
        <taxon>Eukaryota</taxon>
        <taxon>Metazoa</taxon>
        <taxon>Ecdysozoa</taxon>
        <taxon>Arthropoda</taxon>
        <taxon>Chelicerata</taxon>
        <taxon>Arachnida</taxon>
        <taxon>Araneae</taxon>
        <taxon>Araneomorphae</taxon>
        <taxon>Entelegynae</taxon>
        <taxon>Araneoidea</taxon>
        <taxon>Linyphiidae</taxon>
        <taxon>Erigoninae</taxon>
        <taxon>Oedothorax</taxon>
    </lineage>
</organism>
<evidence type="ECO:0000256" key="6">
    <source>
        <dbReference type="ARBA" id="ARBA00022842"/>
    </source>
</evidence>
<evidence type="ECO:0000256" key="3">
    <source>
        <dbReference type="ARBA" id="ARBA00006706"/>
    </source>
</evidence>
<keyword evidence="22" id="KW-1185">Reference proteome</keyword>
<dbReference type="Pfam" id="PF00348">
    <property type="entry name" value="polyprenyl_synt"/>
    <property type="match status" value="1"/>
</dbReference>
<gene>
    <name evidence="21" type="ORF">JTE90_003782</name>
</gene>
<name>A0AAV6VBH4_9ARAC</name>
<comment type="catalytic activity">
    <reaction evidence="10">
        <text>6 isopentenyl diphosphate + (2E,6E)-farnesyl diphosphate = all-trans-nonaprenyl diphosphate + 6 diphosphate</text>
        <dbReference type="Rhea" id="RHEA:55364"/>
        <dbReference type="ChEBI" id="CHEBI:33019"/>
        <dbReference type="ChEBI" id="CHEBI:58391"/>
        <dbReference type="ChEBI" id="CHEBI:128769"/>
        <dbReference type="ChEBI" id="CHEBI:175763"/>
    </reaction>
    <physiologicalReaction direction="left-to-right" evidence="10">
        <dbReference type="Rhea" id="RHEA:55365"/>
    </physiologicalReaction>
</comment>
<evidence type="ECO:0000256" key="9">
    <source>
        <dbReference type="ARBA" id="ARBA00023229"/>
    </source>
</evidence>